<dbReference type="Proteomes" id="UP000001312">
    <property type="component" value="Unassembled WGS sequence"/>
</dbReference>
<proteinExistence type="predicted"/>
<dbReference type="KEGG" id="ssl:SS1G_00720"/>
<evidence type="ECO:0000313" key="1">
    <source>
        <dbReference type="EMBL" id="EDN91317.1"/>
    </source>
</evidence>
<organism evidence="1 2">
    <name type="scientific">Sclerotinia sclerotiorum (strain ATCC 18683 / 1980 / Ss-1)</name>
    <name type="common">White mold</name>
    <name type="synonym">Whetzelinia sclerotiorum</name>
    <dbReference type="NCBI Taxonomy" id="665079"/>
    <lineage>
        <taxon>Eukaryota</taxon>
        <taxon>Fungi</taxon>
        <taxon>Dikarya</taxon>
        <taxon>Ascomycota</taxon>
        <taxon>Pezizomycotina</taxon>
        <taxon>Leotiomycetes</taxon>
        <taxon>Helotiales</taxon>
        <taxon>Sclerotiniaceae</taxon>
        <taxon>Sclerotinia</taxon>
    </lineage>
</organism>
<sequence>MYISGDLGTYLWTASLGMNIGKHEDRSMTLEGEVRIIKVVEMEANILKRKV</sequence>
<reference evidence="2" key="1">
    <citation type="journal article" date="2011" name="PLoS Genet.">
        <title>Genomic analysis of the necrotrophic fungal pathogens Sclerotinia sclerotiorum and Botrytis cinerea.</title>
        <authorList>
            <person name="Amselem J."/>
            <person name="Cuomo C.A."/>
            <person name="van Kan J.A."/>
            <person name="Viaud M."/>
            <person name="Benito E.P."/>
            <person name="Couloux A."/>
            <person name="Coutinho P.M."/>
            <person name="de Vries R.P."/>
            <person name="Dyer P.S."/>
            <person name="Fillinger S."/>
            <person name="Fournier E."/>
            <person name="Gout L."/>
            <person name="Hahn M."/>
            <person name="Kohn L."/>
            <person name="Lapalu N."/>
            <person name="Plummer K.M."/>
            <person name="Pradier J.M."/>
            <person name="Quevillon E."/>
            <person name="Sharon A."/>
            <person name="Simon A."/>
            <person name="ten Have A."/>
            <person name="Tudzynski B."/>
            <person name="Tudzynski P."/>
            <person name="Wincker P."/>
            <person name="Andrew M."/>
            <person name="Anthouard V."/>
            <person name="Beever R.E."/>
            <person name="Beffa R."/>
            <person name="Benoit I."/>
            <person name="Bouzid O."/>
            <person name="Brault B."/>
            <person name="Chen Z."/>
            <person name="Choquer M."/>
            <person name="Collemare J."/>
            <person name="Cotton P."/>
            <person name="Danchin E.G."/>
            <person name="Da Silva C."/>
            <person name="Gautier A."/>
            <person name="Giraud C."/>
            <person name="Giraud T."/>
            <person name="Gonzalez C."/>
            <person name="Grossetete S."/>
            <person name="Guldener U."/>
            <person name="Henrissat B."/>
            <person name="Howlett B.J."/>
            <person name="Kodira C."/>
            <person name="Kretschmer M."/>
            <person name="Lappartient A."/>
            <person name="Leroch M."/>
            <person name="Levis C."/>
            <person name="Mauceli E."/>
            <person name="Neuveglise C."/>
            <person name="Oeser B."/>
            <person name="Pearson M."/>
            <person name="Poulain J."/>
            <person name="Poussereau N."/>
            <person name="Quesneville H."/>
            <person name="Rascle C."/>
            <person name="Schumacher J."/>
            <person name="Segurens B."/>
            <person name="Sexton A."/>
            <person name="Silva E."/>
            <person name="Sirven C."/>
            <person name="Soanes D.M."/>
            <person name="Talbot N.J."/>
            <person name="Templeton M."/>
            <person name="Yandava C."/>
            <person name="Yarden O."/>
            <person name="Zeng Q."/>
            <person name="Rollins J.A."/>
            <person name="Lebrun M.H."/>
            <person name="Dickman M."/>
        </authorList>
    </citation>
    <scope>NUCLEOTIDE SEQUENCE [LARGE SCALE GENOMIC DNA]</scope>
    <source>
        <strain evidence="2">ATCC 18683 / 1980 / Ss-1</strain>
    </source>
</reference>
<keyword evidence="2" id="KW-1185">Reference proteome</keyword>
<dbReference type="RefSeq" id="XP_001598631.1">
    <property type="nucleotide sequence ID" value="XM_001598581.1"/>
</dbReference>
<dbReference type="GeneID" id="5494940"/>
<evidence type="ECO:0000313" key="2">
    <source>
        <dbReference type="Proteomes" id="UP000001312"/>
    </source>
</evidence>
<dbReference type="HOGENOM" id="CLU_3107790_0_0_1"/>
<name>A7E5Z5_SCLS1</name>
<protein>
    <submittedName>
        <fullName evidence="1">Uncharacterized protein</fullName>
    </submittedName>
</protein>
<accession>A7E5Z5</accession>
<dbReference type="EMBL" id="CH476621">
    <property type="protein sequence ID" value="EDN91317.1"/>
    <property type="molecule type" value="Genomic_DNA"/>
</dbReference>
<dbReference type="AlphaFoldDB" id="A7E5Z5"/>
<dbReference type="InParanoid" id="A7E5Z5"/>
<gene>
    <name evidence="1" type="ORF">SS1G_00720</name>
</gene>